<evidence type="ECO:0000256" key="3">
    <source>
        <dbReference type="ARBA" id="ARBA00023163"/>
    </source>
</evidence>
<dbReference type="Gene3D" id="3.30.40.10">
    <property type="entry name" value="Zinc/RING finger domain, C3HC4 (zinc finger)"/>
    <property type="match status" value="1"/>
</dbReference>
<proteinExistence type="inferred from homology"/>
<dbReference type="Proteomes" id="UP001162164">
    <property type="component" value="Unassembled WGS sequence"/>
</dbReference>
<dbReference type="Pfam" id="PF11521">
    <property type="entry name" value="TFIIE-A_C"/>
    <property type="match status" value="1"/>
</dbReference>
<dbReference type="InterPro" id="IPR017919">
    <property type="entry name" value="TFIIE/TFIIEa_HTH"/>
</dbReference>
<comment type="caution">
    <text evidence="5">The sequence shown here is derived from an EMBL/GenBank/DDBJ whole genome shotgun (WGS) entry which is preliminary data.</text>
</comment>
<dbReference type="PROSITE" id="PS51344">
    <property type="entry name" value="HTH_TFE_IIE"/>
    <property type="match status" value="1"/>
</dbReference>
<dbReference type="PANTHER" id="PTHR13097">
    <property type="entry name" value="TRANSCRIPTION INITIATION FACTOR IIE, ALPHA SUBUNIT"/>
    <property type="match status" value="1"/>
</dbReference>
<name>A0ABQ9K4H0_9CUCU</name>
<dbReference type="SUPFAM" id="SSF57783">
    <property type="entry name" value="Zinc beta-ribbon"/>
    <property type="match status" value="1"/>
</dbReference>
<evidence type="ECO:0000256" key="2">
    <source>
        <dbReference type="ARBA" id="ARBA00023015"/>
    </source>
</evidence>
<evidence type="ECO:0000259" key="4">
    <source>
        <dbReference type="PROSITE" id="PS51344"/>
    </source>
</evidence>
<evidence type="ECO:0000256" key="1">
    <source>
        <dbReference type="ARBA" id="ARBA00008947"/>
    </source>
</evidence>
<evidence type="ECO:0000313" key="5">
    <source>
        <dbReference type="EMBL" id="KAJ8985503.1"/>
    </source>
</evidence>
<dbReference type="Pfam" id="PF02002">
    <property type="entry name" value="TFIIE_alpha"/>
    <property type="match status" value="1"/>
</dbReference>
<gene>
    <name evidence="5" type="ORF">NQ317_015045</name>
</gene>
<protein>
    <recommendedName>
        <fullName evidence="4">HTH TFE/IIEalpha-type domain-containing protein</fullName>
    </recommendedName>
</protein>
<dbReference type="InterPro" id="IPR021600">
    <property type="entry name" value="TFIIE_asu_C"/>
</dbReference>
<organism evidence="5 6">
    <name type="scientific">Molorchus minor</name>
    <dbReference type="NCBI Taxonomy" id="1323400"/>
    <lineage>
        <taxon>Eukaryota</taxon>
        <taxon>Metazoa</taxon>
        <taxon>Ecdysozoa</taxon>
        <taxon>Arthropoda</taxon>
        <taxon>Hexapoda</taxon>
        <taxon>Insecta</taxon>
        <taxon>Pterygota</taxon>
        <taxon>Neoptera</taxon>
        <taxon>Endopterygota</taxon>
        <taxon>Coleoptera</taxon>
        <taxon>Polyphaga</taxon>
        <taxon>Cucujiformia</taxon>
        <taxon>Chrysomeloidea</taxon>
        <taxon>Cerambycidae</taxon>
        <taxon>Lamiinae</taxon>
        <taxon>Monochamini</taxon>
        <taxon>Molorchus</taxon>
    </lineage>
</organism>
<dbReference type="Gene3D" id="6.10.140.1250">
    <property type="match status" value="1"/>
</dbReference>
<dbReference type="InterPro" id="IPR013083">
    <property type="entry name" value="Znf_RING/FYVE/PHD"/>
</dbReference>
<keyword evidence="2" id="KW-0805">Transcription regulation</keyword>
<comment type="similarity">
    <text evidence="1">Belongs to the TFIIE alpha subunit family.</text>
</comment>
<dbReference type="PANTHER" id="PTHR13097:SF7">
    <property type="entry name" value="GENERAL TRANSCRIPTION FACTOR IIE SUBUNIT 1"/>
    <property type="match status" value="1"/>
</dbReference>
<dbReference type="InterPro" id="IPR024550">
    <property type="entry name" value="TFIIEa/SarR/Rpc3_HTH_dom"/>
</dbReference>
<sequence>MSDEKLVTEVPSSLKQLARLVVRGFYSIDDALIVDMLVRNPCMKEDDICELLKFERKMCVLRMETGTDGKAQKVNYYFINYKTFVNVIKYKLDLMRKRLETEERDATSRASFKCPGCLKTFTDLEADQLFDFTTGEFRCTYCREVVEEDSSALPKKDSRLLLAKFNEQLEPLYILLREVEGIKLAPEVLEPEPVDISTIRGLDKKAAALLPGQEWSGEATRKSGFAVEEARVDITIGEQSNATVNRKEQPIWMTESTVISGMDSQDSSKASESILDVGADTADASAAVKNDDIMSVLLAHEKRPANNSAVNAIKGLTNESDSSSDEMNEVKDSVGEVETMESDEDEDDHVPNVVVGNRTYPITEINDTIIAEMTQAEKEIYVQVFQDYYSHMNI</sequence>
<feature type="domain" description="HTH TFE/IIEalpha-type" evidence="4">
    <location>
        <begin position="14"/>
        <end position="58"/>
    </location>
</feature>
<evidence type="ECO:0000313" key="6">
    <source>
        <dbReference type="Proteomes" id="UP001162164"/>
    </source>
</evidence>
<dbReference type="InterPro" id="IPR002853">
    <property type="entry name" value="TFIIE_asu"/>
</dbReference>
<accession>A0ABQ9K4H0</accession>
<keyword evidence="3" id="KW-0804">Transcription</keyword>
<dbReference type="InterPro" id="IPR039997">
    <property type="entry name" value="TFE"/>
</dbReference>
<keyword evidence="6" id="KW-1185">Reference proteome</keyword>
<dbReference type="SMART" id="SM00531">
    <property type="entry name" value="TFIIE"/>
    <property type="match status" value="1"/>
</dbReference>
<dbReference type="EMBL" id="JAPWTJ010000013">
    <property type="protein sequence ID" value="KAJ8985503.1"/>
    <property type="molecule type" value="Genomic_DNA"/>
</dbReference>
<reference evidence="5" key="1">
    <citation type="journal article" date="2023" name="Insect Mol. Biol.">
        <title>Genome sequencing provides insights into the evolution of gene families encoding plant cell wall-degrading enzymes in longhorned beetles.</title>
        <authorList>
            <person name="Shin N.R."/>
            <person name="Okamura Y."/>
            <person name="Kirsch R."/>
            <person name="Pauchet Y."/>
        </authorList>
    </citation>
    <scope>NUCLEOTIDE SEQUENCE</scope>
    <source>
        <strain evidence="5">MMC_N1</strain>
    </source>
</reference>